<sequence length="210" mass="23302">MFFDVLKSMKNLATADRMANTETSPLSIESFSYSWLINLKPSFESLGESFRSILEASDEAFFIEMDPRMPASKRFSRHAHDFDFDLPFSHKSPPATVFCADEIFSNGPLKPLFNPSKAGACASSSTAPGTSVLRKTASGSRLLPSSLRRCRSYSKQMLEKYLDFLKLVCLKVRGCRHNPKLRAARVGPSTGDSDSSIYEAVLHCKRSLGV</sequence>
<proteinExistence type="predicted"/>
<organism evidence="1 2">
    <name type="scientific">Nepenthes gracilis</name>
    <name type="common">Slender pitcher plant</name>
    <dbReference type="NCBI Taxonomy" id="150966"/>
    <lineage>
        <taxon>Eukaryota</taxon>
        <taxon>Viridiplantae</taxon>
        <taxon>Streptophyta</taxon>
        <taxon>Embryophyta</taxon>
        <taxon>Tracheophyta</taxon>
        <taxon>Spermatophyta</taxon>
        <taxon>Magnoliopsida</taxon>
        <taxon>eudicotyledons</taxon>
        <taxon>Gunneridae</taxon>
        <taxon>Pentapetalae</taxon>
        <taxon>Caryophyllales</taxon>
        <taxon>Nepenthaceae</taxon>
        <taxon>Nepenthes</taxon>
    </lineage>
</organism>
<reference evidence="1" key="1">
    <citation type="submission" date="2023-05" db="EMBL/GenBank/DDBJ databases">
        <title>Nepenthes gracilis genome sequencing.</title>
        <authorList>
            <person name="Fukushima K."/>
        </authorList>
    </citation>
    <scope>NUCLEOTIDE SEQUENCE</scope>
    <source>
        <strain evidence="1">SING2019-196</strain>
    </source>
</reference>
<dbReference type="EMBL" id="BSYO01000021">
    <property type="protein sequence ID" value="GMH19630.1"/>
    <property type="molecule type" value="Genomic_DNA"/>
</dbReference>
<evidence type="ECO:0008006" key="3">
    <source>
        <dbReference type="Google" id="ProtNLM"/>
    </source>
</evidence>
<protein>
    <recommendedName>
        <fullName evidence="3">Membrane-associated kinase regulator 6</fullName>
    </recommendedName>
</protein>
<dbReference type="PANTHER" id="PTHR34576:SF2">
    <property type="entry name" value="MEMBRANE-ASSOCIATED KINASE REGULATOR 6-RELATED"/>
    <property type="match status" value="1"/>
</dbReference>
<evidence type="ECO:0000313" key="2">
    <source>
        <dbReference type="Proteomes" id="UP001279734"/>
    </source>
</evidence>
<evidence type="ECO:0000313" key="1">
    <source>
        <dbReference type="EMBL" id="GMH19630.1"/>
    </source>
</evidence>
<accession>A0AAD3SYQ3</accession>
<comment type="caution">
    <text evidence="1">The sequence shown here is derived from an EMBL/GenBank/DDBJ whole genome shotgun (WGS) entry which is preliminary data.</text>
</comment>
<dbReference type="InterPro" id="IPR044699">
    <property type="entry name" value="MAKR6"/>
</dbReference>
<dbReference type="Proteomes" id="UP001279734">
    <property type="component" value="Unassembled WGS sequence"/>
</dbReference>
<gene>
    <name evidence="1" type="ORF">Nepgr_021471</name>
</gene>
<dbReference type="AlphaFoldDB" id="A0AAD3SYQ3"/>
<name>A0AAD3SYQ3_NEPGR</name>
<keyword evidence="2" id="KW-1185">Reference proteome</keyword>
<dbReference type="PANTHER" id="PTHR34576">
    <property type="entry name" value="MEMBRANE-ASSOCIATED KINASE REGULATOR 6-RELATED"/>
    <property type="match status" value="1"/>
</dbReference>